<name>A0ABP8NFM6_9BACT</name>
<keyword evidence="1" id="KW-0472">Membrane</keyword>
<feature type="domain" description="DUF2231" evidence="2">
    <location>
        <begin position="20"/>
        <end position="151"/>
    </location>
</feature>
<organism evidence="3 4">
    <name type="scientific">Nibrella saemangeumensis</name>
    <dbReference type="NCBI Taxonomy" id="1084526"/>
    <lineage>
        <taxon>Bacteria</taxon>
        <taxon>Pseudomonadati</taxon>
        <taxon>Bacteroidota</taxon>
        <taxon>Cytophagia</taxon>
        <taxon>Cytophagales</taxon>
        <taxon>Spirosomataceae</taxon>
        <taxon>Nibrella</taxon>
    </lineage>
</organism>
<keyword evidence="4" id="KW-1185">Reference proteome</keyword>
<feature type="transmembrane region" description="Helical" evidence="1">
    <location>
        <begin position="20"/>
        <end position="43"/>
    </location>
</feature>
<evidence type="ECO:0000259" key="2">
    <source>
        <dbReference type="Pfam" id="PF09990"/>
    </source>
</evidence>
<evidence type="ECO:0000256" key="1">
    <source>
        <dbReference type="SAM" id="Phobius"/>
    </source>
</evidence>
<evidence type="ECO:0000313" key="4">
    <source>
        <dbReference type="Proteomes" id="UP001501175"/>
    </source>
</evidence>
<keyword evidence="1" id="KW-1133">Transmembrane helix</keyword>
<dbReference type="Proteomes" id="UP001501175">
    <property type="component" value="Unassembled WGS sequence"/>
</dbReference>
<dbReference type="EMBL" id="BAABHD010000078">
    <property type="protein sequence ID" value="GAA4465093.1"/>
    <property type="molecule type" value="Genomic_DNA"/>
</dbReference>
<dbReference type="InterPro" id="IPR019251">
    <property type="entry name" value="DUF2231_TM"/>
</dbReference>
<feature type="transmembrane region" description="Helical" evidence="1">
    <location>
        <begin position="50"/>
        <end position="72"/>
    </location>
</feature>
<feature type="transmembrane region" description="Helical" evidence="1">
    <location>
        <begin position="118"/>
        <end position="138"/>
    </location>
</feature>
<protein>
    <recommendedName>
        <fullName evidence="2">DUF2231 domain-containing protein</fullName>
    </recommendedName>
</protein>
<keyword evidence="1" id="KW-0812">Transmembrane</keyword>
<feature type="transmembrane region" description="Helical" evidence="1">
    <location>
        <begin position="92"/>
        <end position="111"/>
    </location>
</feature>
<proteinExistence type="predicted"/>
<accession>A0ABP8NFM6</accession>
<gene>
    <name evidence="3" type="ORF">GCM10023189_45250</name>
</gene>
<reference evidence="4" key="1">
    <citation type="journal article" date="2019" name="Int. J. Syst. Evol. Microbiol.">
        <title>The Global Catalogue of Microorganisms (GCM) 10K type strain sequencing project: providing services to taxonomists for standard genome sequencing and annotation.</title>
        <authorList>
            <consortium name="The Broad Institute Genomics Platform"/>
            <consortium name="The Broad Institute Genome Sequencing Center for Infectious Disease"/>
            <person name="Wu L."/>
            <person name="Ma J."/>
        </authorList>
    </citation>
    <scope>NUCLEOTIDE SEQUENCE [LARGE SCALE GENOMIC DNA]</scope>
    <source>
        <strain evidence="4">JCM 17927</strain>
    </source>
</reference>
<evidence type="ECO:0000313" key="3">
    <source>
        <dbReference type="EMBL" id="GAA4465093.1"/>
    </source>
</evidence>
<dbReference type="Pfam" id="PF09990">
    <property type="entry name" value="DUF2231"/>
    <property type="match status" value="1"/>
</dbReference>
<sequence>MERVQEMAPMPAPLADYPTYHPLVVHAPIALLILTALLQVVVLIKPSDPLNWLTVVLAAGGTVGAYVASTLVHPHTDGLSDAAQLALESHEAYAFYTQWLGLAGTLLKAGTLWRPVKWLEGLAAVALVGAGITVALAGHQGAALTYQFGIGPRGAYLEQHEEGHADGKLREHKHPETP</sequence>
<comment type="caution">
    <text evidence="3">The sequence shown here is derived from an EMBL/GenBank/DDBJ whole genome shotgun (WGS) entry which is preliminary data.</text>
</comment>